<dbReference type="Proteomes" id="UP000541444">
    <property type="component" value="Unassembled WGS sequence"/>
</dbReference>
<sequence length="141" mass="15424">MSIRDAMRAPICSNCSGPAMLGEISLEKQQLRVENVRLQDELNRVCTLAEKFLGRPVSSLATSISSHMPNSGQFGTHSWMQWPHWFSTVTTSLPLGNDNGGVPSPLSAAMPPTTSASGAERSFERSIYVLGACIWLPWTSW</sequence>
<evidence type="ECO:0000313" key="3">
    <source>
        <dbReference type="Proteomes" id="UP000541444"/>
    </source>
</evidence>
<dbReference type="AlphaFoldDB" id="A0A7J7MI91"/>
<evidence type="ECO:0000313" key="2">
    <source>
        <dbReference type="EMBL" id="KAF6154623.1"/>
    </source>
</evidence>
<evidence type="ECO:0000313" key="1">
    <source>
        <dbReference type="EMBL" id="KAF6144859.1"/>
    </source>
</evidence>
<proteinExistence type="predicted"/>
<reference evidence="2 3" key="1">
    <citation type="journal article" date="2020" name="IScience">
        <title>Genome Sequencing of the Endangered Kingdonia uniflora (Circaeasteraceae, Ranunculales) Reveals Potential Mechanisms of Evolutionary Specialization.</title>
        <authorList>
            <person name="Sun Y."/>
            <person name="Deng T."/>
            <person name="Zhang A."/>
            <person name="Moore M.J."/>
            <person name="Landis J.B."/>
            <person name="Lin N."/>
            <person name="Zhang H."/>
            <person name="Zhang X."/>
            <person name="Huang J."/>
            <person name="Zhang X."/>
            <person name="Sun H."/>
            <person name="Wang H."/>
        </authorList>
    </citation>
    <scope>NUCLEOTIDE SEQUENCE [LARGE SCALE GENOMIC DNA]</scope>
    <source>
        <strain evidence="2">TB1705</strain>
        <tissue evidence="2">Leaf</tissue>
    </source>
</reference>
<dbReference type="EMBL" id="JACGCM010002106">
    <property type="protein sequence ID" value="KAF6144859.1"/>
    <property type="molecule type" value="Genomic_DNA"/>
</dbReference>
<organism evidence="2 3">
    <name type="scientific">Kingdonia uniflora</name>
    <dbReference type="NCBI Taxonomy" id="39325"/>
    <lineage>
        <taxon>Eukaryota</taxon>
        <taxon>Viridiplantae</taxon>
        <taxon>Streptophyta</taxon>
        <taxon>Embryophyta</taxon>
        <taxon>Tracheophyta</taxon>
        <taxon>Spermatophyta</taxon>
        <taxon>Magnoliopsida</taxon>
        <taxon>Ranunculales</taxon>
        <taxon>Circaeasteraceae</taxon>
        <taxon>Kingdonia</taxon>
    </lineage>
</organism>
<accession>A0A7J7MI91</accession>
<gene>
    <name evidence="1" type="ORF">GIB67_001870</name>
    <name evidence="2" type="ORF">GIB67_041900</name>
</gene>
<dbReference type="PANTHER" id="PTHR45654:SF5">
    <property type="entry name" value="HOMEOBOX-LEUCINE ZIPPER PROTEIN ANTHOCYANINLESS 2-RELATED"/>
    <property type="match status" value="1"/>
</dbReference>
<dbReference type="InterPro" id="IPR042160">
    <property type="entry name" value="HD-Zip_IV"/>
</dbReference>
<keyword evidence="3" id="KW-1185">Reference proteome</keyword>
<protein>
    <submittedName>
        <fullName evidence="2">Uncharacterized protein</fullName>
    </submittedName>
</protein>
<dbReference type="OrthoDB" id="5973733at2759"/>
<dbReference type="PANTHER" id="PTHR45654">
    <property type="entry name" value="HOMEOBOX-LEUCINE ZIPPER PROTEIN MERISTEM L1"/>
    <property type="match status" value="1"/>
</dbReference>
<dbReference type="EMBL" id="JACGCM010001476">
    <property type="protein sequence ID" value="KAF6154623.1"/>
    <property type="molecule type" value="Genomic_DNA"/>
</dbReference>
<comment type="caution">
    <text evidence="2">The sequence shown here is derived from an EMBL/GenBank/DDBJ whole genome shotgun (WGS) entry which is preliminary data.</text>
</comment>
<name>A0A7J7MI91_9MAGN</name>